<dbReference type="GO" id="GO:0005856">
    <property type="term" value="C:cytoskeleton"/>
    <property type="evidence" value="ECO:0007669"/>
    <property type="project" value="UniProtKB-ARBA"/>
</dbReference>
<proteinExistence type="predicted"/>
<dbReference type="Pfam" id="PF13863">
    <property type="entry name" value="DUF4200"/>
    <property type="match status" value="1"/>
</dbReference>
<gene>
    <name evidence="5" type="ORF">PVAND_008621</name>
</gene>
<comment type="caution">
    <text evidence="5">The sequence shown here is derived from an EMBL/GenBank/DDBJ whole genome shotgun (WGS) entry which is preliminary data.</text>
</comment>
<dbReference type="InterPro" id="IPR051147">
    <property type="entry name" value="CFAP_domain-containing"/>
</dbReference>
<accession>A0A9J6CA58</accession>
<dbReference type="AlphaFoldDB" id="A0A9J6CA58"/>
<feature type="region of interest" description="Disordered" evidence="3">
    <location>
        <begin position="323"/>
        <end position="347"/>
    </location>
</feature>
<name>A0A9J6CA58_POLVA</name>
<dbReference type="EMBL" id="JADBJN010000002">
    <property type="protein sequence ID" value="KAG5679017.1"/>
    <property type="molecule type" value="Genomic_DNA"/>
</dbReference>
<feature type="domain" description="DUF4200" evidence="4">
    <location>
        <begin position="55"/>
        <end position="171"/>
    </location>
</feature>
<keyword evidence="6" id="KW-1185">Reference proteome</keyword>
<evidence type="ECO:0000256" key="1">
    <source>
        <dbReference type="ARBA" id="ARBA00023054"/>
    </source>
</evidence>
<organism evidence="5 6">
    <name type="scientific">Polypedilum vanderplanki</name>
    <name type="common">Sleeping chironomid midge</name>
    <dbReference type="NCBI Taxonomy" id="319348"/>
    <lineage>
        <taxon>Eukaryota</taxon>
        <taxon>Metazoa</taxon>
        <taxon>Ecdysozoa</taxon>
        <taxon>Arthropoda</taxon>
        <taxon>Hexapoda</taxon>
        <taxon>Insecta</taxon>
        <taxon>Pterygota</taxon>
        <taxon>Neoptera</taxon>
        <taxon>Endopterygota</taxon>
        <taxon>Diptera</taxon>
        <taxon>Nematocera</taxon>
        <taxon>Chironomoidea</taxon>
        <taxon>Chironomidae</taxon>
        <taxon>Chironominae</taxon>
        <taxon>Polypedilum</taxon>
        <taxon>Polypedilum</taxon>
    </lineage>
</organism>
<evidence type="ECO:0000259" key="4">
    <source>
        <dbReference type="Pfam" id="PF13863"/>
    </source>
</evidence>
<sequence>MPRTKPTLKLGVYGSFDINPEQAVTSFFESKQQDELYFKKPLWDVPREGLQHEAIENEREFLEMSSQQEIFKRKAAIQKKINERRIEDMHHTQEKLREKFIDTNSFLKECSNKLERTDGEIAKELAKQKIYKEEIEVFEKDKKKLAAFELKFKEVVKDFEIYVDVFSEVIENSDYESFDDLTMNIDSLLSTQIEISEREQQLVKGIEHVRQTMIDSTAKAAQRIIELNDELAELESHYNQARTETLKWENTLATAKDFIAENEKQTITLVDSIQHLYHLLTTRNDEKVKLKKFDVGGQLDYIRDEIEILEDIIKRAHHKMEKEGQSMLGEGSNRFQNNVDKGSDLSD</sequence>
<evidence type="ECO:0000313" key="6">
    <source>
        <dbReference type="Proteomes" id="UP001107558"/>
    </source>
</evidence>
<evidence type="ECO:0000313" key="5">
    <source>
        <dbReference type="EMBL" id="KAG5679017.1"/>
    </source>
</evidence>
<dbReference type="InterPro" id="IPR025252">
    <property type="entry name" value="DUF4200"/>
</dbReference>
<keyword evidence="1 2" id="KW-0175">Coiled coil</keyword>
<evidence type="ECO:0000256" key="2">
    <source>
        <dbReference type="SAM" id="Coils"/>
    </source>
</evidence>
<dbReference type="PANTHER" id="PTHR21683">
    <property type="entry name" value="COILED-COIL DOMAIN-CONTAINING PROTEIN 42 LIKE-2-LIKE-RELATED"/>
    <property type="match status" value="1"/>
</dbReference>
<dbReference type="PANTHER" id="PTHR21683:SF2">
    <property type="entry name" value="COILED-COIL DOMAIN-CONTAINING PROTEIN 42 LIKE-2-LIKE"/>
    <property type="match status" value="1"/>
</dbReference>
<dbReference type="OrthoDB" id="10264298at2759"/>
<feature type="coiled-coil region" evidence="2">
    <location>
        <begin position="217"/>
        <end position="244"/>
    </location>
</feature>
<evidence type="ECO:0000256" key="3">
    <source>
        <dbReference type="SAM" id="MobiDB-lite"/>
    </source>
</evidence>
<protein>
    <recommendedName>
        <fullName evidence="4">DUF4200 domain-containing protein</fullName>
    </recommendedName>
</protein>
<reference evidence="5" key="1">
    <citation type="submission" date="2021-03" db="EMBL/GenBank/DDBJ databases">
        <title>Chromosome level genome of the anhydrobiotic midge Polypedilum vanderplanki.</title>
        <authorList>
            <person name="Yoshida Y."/>
            <person name="Kikawada T."/>
            <person name="Gusev O."/>
        </authorList>
    </citation>
    <scope>NUCLEOTIDE SEQUENCE</scope>
    <source>
        <strain evidence="5">NIAS01</strain>
        <tissue evidence="5">Whole body or cell culture</tissue>
    </source>
</reference>
<dbReference type="Proteomes" id="UP001107558">
    <property type="component" value="Chromosome 2"/>
</dbReference>